<proteinExistence type="predicted"/>
<protein>
    <submittedName>
        <fullName evidence="1">Uncharacterized protein</fullName>
    </submittedName>
</protein>
<reference evidence="1 2" key="1">
    <citation type="submission" date="2015-04" db="EMBL/GenBank/DDBJ databases">
        <title>Whole genome shotgun sequence of Flavihumibacter petaseus NBRC 106054.</title>
        <authorList>
            <person name="Miyazawa S."/>
            <person name="Hosoyama A."/>
            <person name="Hashimoto M."/>
            <person name="Noguchi M."/>
            <person name="Tsuchikane K."/>
            <person name="Ohji S."/>
            <person name="Yamazoe A."/>
            <person name="Ichikawa N."/>
            <person name="Kimura A."/>
            <person name="Fujita N."/>
        </authorList>
    </citation>
    <scope>NUCLEOTIDE SEQUENCE [LARGE SCALE GENOMIC DNA]</scope>
    <source>
        <strain evidence="1 2">NBRC 106054</strain>
    </source>
</reference>
<dbReference type="AlphaFoldDB" id="A0A0E9N6M5"/>
<dbReference type="RefSeq" id="WP_046371605.1">
    <property type="nucleotide sequence ID" value="NZ_BBWV01000006.1"/>
</dbReference>
<name>A0A0E9N6M5_9BACT</name>
<comment type="caution">
    <text evidence="1">The sequence shown here is derived from an EMBL/GenBank/DDBJ whole genome shotgun (WGS) entry which is preliminary data.</text>
</comment>
<organism evidence="1 2">
    <name type="scientific">Flavihumibacter petaseus NBRC 106054</name>
    <dbReference type="NCBI Taxonomy" id="1220578"/>
    <lineage>
        <taxon>Bacteria</taxon>
        <taxon>Pseudomonadati</taxon>
        <taxon>Bacteroidota</taxon>
        <taxon>Chitinophagia</taxon>
        <taxon>Chitinophagales</taxon>
        <taxon>Chitinophagaceae</taxon>
        <taxon>Flavihumibacter</taxon>
    </lineage>
</organism>
<evidence type="ECO:0000313" key="2">
    <source>
        <dbReference type="Proteomes" id="UP000033121"/>
    </source>
</evidence>
<accession>A0A0E9N6M5</accession>
<dbReference type="OrthoDB" id="662803at2"/>
<keyword evidence="2" id="KW-1185">Reference proteome</keyword>
<sequence length="190" mass="21077">MSKITENELVNKARGKMSDQFMYRTRGENTFISKLPKRDKTKAPHENQVRVRDKFSDAQQYARVAISDPDLKAEYQQHLPSGKAAYNAALKDYLTAPEVQEVDTAAYEGIAGNPIVVLAVDDFRVVEVSISIHTASGLLVEEGFAQLSPVFRRRWTYTTLHDNPQLAGSVVKVTAKDLPGNPGTAEVTLQ</sequence>
<evidence type="ECO:0000313" key="1">
    <source>
        <dbReference type="EMBL" id="GAO45602.1"/>
    </source>
</evidence>
<dbReference type="Proteomes" id="UP000033121">
    <property type="component" value="Unassembled WGS sequence"/>
</dbReference>
<dbReference type="EMBL" id="BBWV01000006">
    <property type="protein sequence ID" value="GAO45602.1"/>
    <property type="molecule type" value="Genomic_DNA"/>
</dbReference>
<gene>
    <name evidence="1" type="ORF">FPE01S_06_00930</name>
</gene>
<dbReference type="STRING" id="1220578.FPE01S_06_00930"/>